<name>A0AA40EUH0_9PEZI</name>
<evidence type="ECO:0000313" key="2">
    <source>
        <dbReference type="EMBL" id="KAK0745767.1"/>
    </source>
</evidence>
<protein>
    <submittedName>
        <fullName evidence="2">Uncharacterized protein</fullName>
    </submittedName>
</protein>
<dbReference type="Proteomes" id="UP001172155">
    <property type="component" value="Unassembled WGS sequence"/>
</dbReference>
<evidence type="ECO:0000256" key="1">
    <source>
        <dbReference type="SAM" id="MobiDB-lite"/>
    </source>
</evidence>
<dbReference type="EMBL" id="JAUKUD010000004">
    <property type="protein sequence ID" value="KAK0745767.1"/>
    <property type="molecule type" value="Genomic_DNA"/>
</dbReference>
<proteinExistence type="predicted"/>
<keyword evidence="3" id="KW-1185">Reference proteome</keyword>
<evidence type="ECO:0000313" key="3">
    <source>
        <dbReference type="Proteomes" id="UP001172155"/>
    </source>
</evidence>
<feature type="region of interest" description="Disordered" evidence="1">
    <location>
        <begin position="154"/>
        <end position="189"/>
    </location>
</feature>
<reference evidence="2" key="1">
    <citation type="submission" date="2023-06" db="EMBL/GenBank/DDBJ databases">
        <title>Genome-scale phylogeny and comparative genomics of the fungal order Sordariales.</title>
        <authorList>
            <consortium name="Lawrence Berkeley National Laboratory"/>
            <person name="Hensen N."/>
            <person name="Bonometti L."/>
            <person name="Westerberg I."/>
            <person name="Brannstrom I.O."/>
            <person name="Guillou S."/>
            <person name="Cros-Aarteil S."/>
            <person name="Calhoun S."/>
            <person name="Haridas S."/>
            <person name="Kuo A."/>
            <person name="Mondo S."/>
            <person name="Pangilinan J."/>
            <person name="Riley R."/>
            <person name="LaButti K."/>
            <person name="Andreopoulos B."/>
            <person name="Lipzen A."/>
            <person name="Chen C."/>
            <person name="Yanf M."/>
            <person name="Daum C."/>
            <person name="Ng V."/>
            <person name="Clum A."/>
            <person name="Steindorff A."/>
            <person name="Ohm R."/>
            <person name="Martin F."/>
            <person name="Silar P."/>
            <person name="Natvig D."/>
            <person name="Lalanne C."/>
            <person name="Gautier V."/>
            <person name="Ament-velasquez S.L."/>
            <person name="Kruys A."/>
            <person name="Hutchinson M.I."/>
            <person name="Powell A.J."/>
            <person name="Barry K."/>
            <person name="Miller A.N."/>
            <person name="Grigoriev I.V."/>
            <person name="Debuchy R."/>
            <person name="Gladieux P."/>
            <person name="Thoren M.H."/>
            <person name="Johannesson H."/>
        </authorList>
    </citation>
    <scope>NUCLEOTIDE SEQUENCE</scope>
    <source>
        <strain evidence="2">SMH3187-1</strain>
    </source>
</reference>
<dbReference type="AlphaFoldDB" id="A0AA40EUH0"/>
<comment type="caution">
    <text evidence="2">The sequence shown here is derived from an EMBL/GenBank/DDBJ whole genome shotgun (WGS) entry which is preliminary data.</text>
</comment>
<gene>
    <name evidence="2" type="ORF">B0T18DRAFT_410117</name>
</gene>
<accession>A0AA40EUH0</accession>
<organism evidence="2 3">
    <name type="scientific">Schizothecium vesticola</name>
    <dbReference type="NCBI Taxonomy" id="314040"/>
    <lineage>
        <taxon>Eukaryota</taxon>
        <taxon>Fungi</taxon>
        <taxon>Dikarya</taxon>
        <taxon>Ascomycota</taxon>
        <taxon>Pezizomycotina</taxon>
        <taxon>Sordariomycetes</taxon>
        <taxon>Sordariomycetidae</taxon>
        <taxon>Sordariales</taxon>
        <taxon>Schizotheciaceae</taxon>
        <taxon>Schizothecium</taxon>
    </lineage>
</organism>
<sequence length="214" mass="24485">MGWEEEDSCVLGSERPMIPYLFFFCGSWGAGSWPGMGWGRLIEEDNDGDSIPGEQALRWRVQRWAWRYRFLRHFWHHHYHCARACMGLKRAGCLVDGVIQYFLEMTSPALRVREWALGPVAVHPTWTRRQTQPLPTLPISCRYHAKTWRPLETAHPRQGCSQGCEVQKGAPMASEGRPKEETGGPSSAVQGSVECCLLLFRMTTWLPHCGVRGW</sequence>